<dbReference type="InterPro" id="IPR043472">
    <property type="entry name" value="Macro_dom-like"/>
</dbReference>
<dbReference type="SUPFAM" id="SSF52949">
    <property type="entry name" value="Macro domain-like"/>
    <property type="match status" value="1"/>
</dbReference>
<gene>
    <name evidence="3" type="ORF">MENT_LOCUS17472</name>
</gene>
<dbReference type="InterPro" id="IPR002589">
    <property type="entry name" value="Macro_dom"/>
</dbReference>
<dbReference type="OrthoDB" id="5811211at2759"/>
<dbReference type="Pfam" id="PF23674">
    <property type="entry name" value="RYYR-CCHC"/>
    <property type="match status" value="1"/>
</dbReference>
<evidence type="ECO:0000313" key="3">
    <source>
        <dbReference type="EMBL" id="CAD2165903.1"/>
    </source>
</evidence>
<dbReference type="EMBL" id="CAJEWN010000113">
    <property type="protein sequence ID" value="CAD2165903.1"/>
    <property type="molecule type" value="Genomic_DNA"/>
</dbReference>
<name>A0A6V7UUH1_MELEN</name>
<organism evidence="3 4">
    <name type="scientific">Meloidogyne enterolobii</name>
    <name type="common">Root-knot nematode worm</name>
    <name type="synonym">Meloidogyne mayaguensis</name>
    <dbReference type="NCBI Taxonomy" id="390850"/>
    <lineage>
        <taxon>Eukaryota</taxon>
        <taxon>Metazoa</taxon>
        <taxon>Ecdysozoa</taxon>
        <taxon>Nematoda</taxon>
        <taxon>Chromadorea</taxon>
        <taxon>Rhabditida</taxon>
        <taxon>Tylenchina</taxon>
        <taxon>Tylenchomorpha</taxon>
        <taxon>Tylenchoidea</taxon>
        <taxon>Meloidogynidae</taxon>
        <taxon>Meloidogyninae</taxon>
        <taxon>Meloidogyne</taxon>
    </lineage>
</organism>
<dbReference type="Gene3D" id="3.40.220.10">
    <property type="entry name" value="Leucine Aminopeptidase, subunit E, domain 1"/>
    <property type="match status" value="1"/>
</dbReference>
<dbReference type="Proteomes" id="UP000580250">
    <property type="component" value="Unassembled WGS sequence"/>
</dbReference>
<dbReference type="InterPro" id="IPR057001">
    <property type="entry name" value="RYYR-CCHC"/>
</dbReference>
<proteinExistence type="predicted"/>
<evidence type="ECO:0000313" key="4">
    <source>
        <dbReference type="Proteomes" id="UP000580250"/>
    </source>
</evidence>
<evidence type="ECO:0000259" key="1">
    <source>
        <dbReference type="Pfam" id="PF01661"/>
    </source>
</evidence>
<dbReference type="AlphaFoldDB" id="A0A6V7UUH1"/>
<protein>
    <submittedName>
        <fullName evidence="3">Uncharacterized protein</fullName>
    </submittedName>
</protein>
<accession>A0A6V7UUH1</accession>
<sequence>MNKIFNEHEYDTKPGTSFDRHLTEPASVFFNGKIRIFSELDLSSREGDVLVNFCASDILSGDETFLGIHELSGDKLKDVCVRYKSLGIGSCRFTDSFGLNNFKKIAHCILPRPVQSDDCVDIDELVEFDLMLCYRNVMDLLIEKGYNSVVFTHPLLYMDKTSVVTLAVTVLTYWMEFSVYAEKLDFISIVCSSKEISQHYINSLDELSARGWEEFAIAHSNVIYSYLLETFGYEGSNSAGYKGNEIDPILRLRYIEPIEYSEPLYDLRILEVVFEREYAPLVLLDHDSILQQYQQLRDSKGMYDEGNEALLSPMEDINLNQFCIETYGFDETYIRQHPDEVYEKLFYSPDGVHLQLSRNLSHSILSIEEKQGGLLRQYRMTTQNREGETFYFRCSRCESLMRYTNEQFRPKIIVREGLIQGDCYPSHHPQCFPANKEWVILQQLHRQARLYLIEMTTAQQFENYDENYGEDHEYGQEIVFNDYLPDSNLQQRSKDFGQREPGLDIKQETVDDDDLAYIGSKTKKNQQKIEQNKIKEDITTNGKKSRKFRIIRKRGGMTDMAFDWRETDFNDGNKVMKK</sequence>
<evidence type="ECO:0000259" key="2">
    <source>
        <dbReference type="Pfam" id="PF23674"/>
    </source>
</evidence>
<reference evidence="3 4" key="1">
    <citation type="submission" date="2020-08" db="EMBL/GenBank/DDBJ databases">
        <authorList>
            <person name="Koutsovoulos G."/>
            <person name="Danchin GJ E."/>
        </authorList>
    </citation>
    <scope>NUCLEOTIDE SEQUENCE [LARGE SCALE GENOMIC DNA]</scope>
</reference>
<comment type="caution">
    <text evidence="3">The sequence shown here is derived from an EMBL/GenBank/DDBJ whole genome shotgun (WGS) entry which is preliminary data.</text>
</comment>
<dbReference type="Pfam" id="PF01661">
    <property type="entry name" value="Macro"/>
    <property type="match status" value="1"/>
</dbReference>
<feature type="domain" description="Macro" evidence="1">
    <location>
        <begin position="51"/>
        <end position="152"/>
    </location>
</feature>
<feature type="domain" description="RYYR-CCHC" evidence="2">
    <location>
        <begin position="353"/>
        <end position="431"/>
    </location>
</feature>